<evidence type="ECO:0000259" key="1">
    <source>
        <dbReference type="Pfam" id="PF18713"/>
    </source>
</evidence>
<dbReference type="Gene3D" id="3.40.630.30">
    <property type="match status" value="2"/>
</dbReference>
<reference evidence="3" key="1">
    <citation type="submission" date="2015-05" db="EMBL/GenBank/DDBJ databases">
        <authorList>
            <person name="Wilson R.K."/>
            <person name="Warren W.C."/>
            <person name="Olafson P."/>
        </authorList>
    </citation>
    <scope>NUCLEOTIDE SEQUENCE [LARGE SCALE GENOMIC DNA]</scope>
    <source>
        <strain evidence="3">USDA</strain>
    </source>
</reference>
<dbReference type="EnsemblMetazoa" id="SCAU003440-RB">
    <property type="protein sequence ID" value="SCAU003440-PB"/>
    <property type="gene ID" value="SCAU003440"/>
</dbReference>
<feature type="domain" description="DUF5645" evidence="1">
    <location>
        <begin position="5"/>
        <end position="129"/>
    </location>
</feature>
<dbReference type="KEGG" id="scac:106080681"/>
<name>A0A1I8NZE5_STOCA</name>
<dbReference type="SUPFAM" id="SSF55729">
    <property type="entry name" value="Acyl-CoA N-acyltransferases (Nat)"/>
    <property type="match status" value="1"/>
</dbReference>
<dbReference type="PANTHER" id="PTHR20958:SF6">
    <property type="entry name" value="GLYCINE N-ACYLTRANSFERASE-LIKE PROTEIN"/>
    <property type="match status" value="1"/>
</dbReference>
<evidence type="ECO:0000313" key="2">
    <source>
        <dbReference type="EnsemblMetazoa" id="SCAU003440-PB"/>
    </source>
</evidence>
<dbReference type="InterPro" id="IPR016181">
    <property type="entry name" value="Acyl_CoA_acyltransferase"/>
</dbReference>
<dbReference type="InterPro" id="IPR041506">
    <property type="entry name" value="DUF5645"/>
</dbReference>
<proteinExistence type="predicted"/>
<dbReference type="Pfam" id="PF18713">
    <property type="entry name" value="DUF5645"/>
    <property type="match status" value="1"/>
</dbReference>
<keyword evidence="3" id="KW-1185">Reference proteome</keyword>
<gene>
    <name evidence="2" type="primary">106080681</name>
</gene>
<dbReference type="PANTHER" id="PTHR20958">
    <property type="entry name" value="GLYCINE N-ACYLTRANSFERASE-LIKE PROTEIN"/>
    <property type="match status" value="1"/>
</dbReference>
<dbReference type="InterPro" id="IPR053225">
    <property type="entry name" value="Acyl-CoA_N-acyltransferase"/>
</dbReference>
<sequence>MSDDILVECNKSQLKFMLDYLRPLLPRHLQQHHFIYSYLYHYERINNNRHRIDSDRWNVRFYTHRKGQPENCTLITLNGSRDYIVVCFTLDETKAELKQCLQQTNRINWQNTPFSMLCDEGLFDVVNEVLCQKNPIDWLYPPREKIFYRTPETIEALPINVKLPDDLFIAPLDHRKHAKIMDDHWYYKHENSLPLIRHSIEFNGGLGIFRHGEADPIAWITTNEYLTPGFLYTKKSERCKGYGELLTTLELKRTLKINGLPSCSFISVENKRSLAMNRKLRATVVGMVTWIEKPLPLDKKSHL</sequence>
<reference evidence="2" key="2">
    <citation type="submission" date="2020-05" db="UniProtKB">
        <authorList>
            <consortium name="EnsemblMetazoa"/>
        </authorList>
    </citation>
    <scope>IDENTIFICATION</scope>
    <source>
        <strain evidence="2">USDA</strain>
    </source>
</reference>
<organism evidence="2 3">
    <name type="scientific">Stomoxys calcitrans</name>
    <name type="common">Stable fly</name>
    <name type="synonym">Conops calcitrans</name>
    <dbReference type="NCBI Taxonomy" id="35570"/>
    <lineage>
        <taxon>Eukaryota</taxon>
        <taxon>Metazoa</taxon>
        <taxon>Ecdysozoa</taxon>
        <taxon>Arthropoda</taxon>
        <taxon>Hexapoda</taxon>
        <taxon>Insecta</taxon>
        <taxon>Pterygota</taxon>
        <taxon>Neoptera</taxon>
        <taxon>Endopterygota</taxon>
        <taxon>Diptera</taxon>
        <taxon>Brachycera</taxon>
        <taxon>Muscomorpha</taxon>
        <taxon>Muscoidea</taxon>
        <taxon>Muscidae</taxon>
        <taxon>Stomoxys</taxon>
    </lineage>
</organism>
<dbReference type="AlphaFoldDB" id="A0A1I8NZE5"/>
<evidence type="ECO:0000313" key="3">
    <source>
        <dbReference type="Proteomes" id="UP000095300"/>
    </source>
</evidence>
<accession>A0A1I8NZE5</accession>
<dbReference type="VEuPathDB" id="VectorBase:SCAU003440"/>
<dbReference type="STRING" id="35570.A0A1I8NZE5"/>
<protein>
    <recommendedName>
        <fullName evidence="1">DUF5645 domain-containing protein</fullName>
    </recommendedName>
</protein>
<dbReference type="OrthoDB" id="7305308at2759"/>
<dbReference type="Proteomes" id="UP000095300">
    <property type="component" value="Unassembled WGS sequence"/>
</dbReference>
<dbReference type="EnsemblMetazoa" id="SCAU003440-RA">
    <property type="protein sequence ID" value="SCAU003440-PA"/>
    <property type="gene ID" value="SCAU003440"/>
</dbReference>